<sequence>MSQHTTFPNELWAEICSYLPSEALRNLSSTHHPLYDLARPLGFTEYKVYPYPYDFYPQKRKLDDAIDRLAFYSSPKMAPNIRTCTARWNPQKWQGSPQREDQGSTHVLMKAFFAAIPKFTALQNFYADRIQFTQTGLTNLCALPALRLVDLSACTLANGEHIDAASLTLRVENFTTSCYDSQMNDLWNSLLSRATLRYLDFADLRSVKDLQPFPNVHTLRVREFPMMPYDIFSFFSKFPNVRIFRSDYCGVVRNLSVAQEASIFPILEEYSGAYENLRIFVLRPTLTHIKLDSGFPVQNLLKILRGQEAFPNITSFKAQFTSDVTEEFSQMEFDALLTLFPRLSTLDLTLIPDAQEDGGFTPQATSFLSNLPCNTLLPRTLKTLSLEWDFPYEYGSTESAMGNDPVAPSPADIPHLPSLCAALRERCPELIHIYLHGYHFGYVWWNTESVWEATANSYGEFAICIYEPSISGDRLFHR</sequence>
<dbReference type="SUPFAM" id="SSF52047">
    <property type="entry name" value="RNI-like"/>
    <property type="match status" value="1"/>
</dbReference>
<proteinExistence type="predicted"/>
<dbReference type="Proteomes" id="UP001362999">
    <property type="component" value="Unassembled WGS sequence"/>
</dbReference>
<dbReference type="EMBL" id="JAWWNJ010000008">
    <property type="protein sequence ID" value="KAK7050229.1"/>
    <property type="molecule type" value="Genomic_DNA"/>
</dbReference>
<reference evidence="1 2" key="1">
    <citation type="journal article" date="2024" name="J Genomics">
        <title>Draft genome sequencing and assembly of Favolaschia claudopus CIRM-BRFM 2984 isolated from oak limbs.</title>
        <authorList>
            <person name="Navarro D."/>
            <person name="Drula E."/>
            <person name="Chaduli D."/>
            <person name="Cazenave R."/>
            <person name="Ahrendt S."/>
            <person name="Wang J."/>
            <person name="Lipzen A."/>
            <person name="Daum C."/>
            <person name="Barry K."/>
            <person name="Grigoriev I.V."/>
            <person name="Favel A."/>
            <person name="Rosso M.N."/>
            <person name="Martin F."/>
        </authorList>
    </citation>
    <scope>NUCLEOTIDE SEQUENCE [LARGE SCALE GENOMIC DNA]</scope>
    <source>
        <strain evidence="1 2">CIRM-BRFM 2984</strain>
    </source>
</reference>
<dbReference type="Gene3D" id="3.80.10.10">
    <property type="entry name" value="Ribonuclease Inhibitor"/>
    <property type="match status" value="1"/>
</dbReference>
<evidence type="ECO:0008006" key="3">
    <source>
        <dbReference type="Google" id="ProtNLM"/>
    </source>
</evidence>
<evidence type="ECO:0000313" key="1">
    <source>
        <dbReference type="EMBL" id="KAK7050229.1"/>
    </source>
</evidence>
<dbReference type="AlphaFoldDB" id="A0AAW0DBW2"/>
<name>A0AAW0DBW2_9AGAR</name>
<keyword evidence="2" id="KW-1185">Reference proteome</keyword>
<dbReference type="InterPro" id="IPR032675">
    <property type="entry name" value="LRR_dom_sf"/>
</dbReference>
<evidence type="ECO:0000313" key="2">
    <source>
        <dbReference type="Proteomes" id="UP001362999"/>
    </source>
</evidence>
<gene>
    <name evidence="1" type="ORF">R3P38DRAFT_2503868</name>
</gene>
<accession>A0AAW0DBW2</accession>
<protein>
    <recommendedName>
        <fullName evidence="3">F-box domain-containing protein</fullName>
    </recommendedName>
</protein>
<organism evidence="1 2">
    <name type="scientific">Favolaschia claudopus</name>
    <dbReference type="NCBI Taxonomy" id="2862362"/>
    <lineage>
        <taxon>Eukaryota</taxon>
        <taxon>Fungi</taxon>
        <taxon>Dikarya</taxon>
        <taxon>Basidiomycota</taxon>
        <taxon>Agaricomycotina</taxon>
        <taxon>Agaricomycetes</taxon>
        <taxon>Agaricomycetidae</taxon>
        <taxon>Agaricales</taxon>
        <taxon>Marasmiineae</taxon>
        <taxon>Mycenaceae</taxon>
        <taxon>Favolaschia</taxon>
    </lineage>
</organism>
<comment type="caution">
    <text evidence="1">The sequence shown here is derived from an EMBL/GenBank/DDBJ whole genome shotgun (WGS) entry which is preliminary data.</text>
</comment>